<dbReference type="GO" id="GO:0019316">
    <property type="term" value="P:D-allose catabolic process"/>
    <property type="evidence" value="ECO:0007669"/>
    <property type="project" value="TreeGrafter"/>
</dbReference>
<dbReference type="PANTHER" id="PTHR30345">
    <property type="entry name" value="RIBOSE-5-PHOSPHATE ISOMERASE B"/>
    <property type="match status" value="1"/>
</dbReference>
<feature type="active site" description="Proton acceptor" evidence="3">
    <location>
        <position position="65"/>
    </location>
</feature>
<evidence type="ECO:0000256" key="4">
    <source>
        <dbReference type="PIRSR" id="PIRSR005384-2"/>
    </source>
</evidence>
<keyword evidence="2 5" id="KW-0413">Isomerase</keyword>
<dbReference type="Gene3D" id="3.40.1400.10">
    <property type="entry name" value="Sugar-phosphate isomerase, RpiB/LacA/LacB"/>
    <property type="match status" value="1"/>
</dbReference>
<evidence type="ECO:0000256" key="3">
    <source>
        <dbReference type="PIRSR" id="PIRSR005384-1"/>
    </source>
</evidence>
<dbReference type="InterPro" id="IPR003500">
    <property type="entry name" value="RpiB_LacA_LacB"/>
</dbReference>
<dbReference type="InterPro" id="IPR036569">
    <property type="entry name" value="RpiB_LacA_LacB_sf"/>
</dbReference>
<evidence type="ECO:0000256" key="2">
    <source>
        <dbReference type="ARBA" id="ARBA00023235"/>
    </source>
</evidence>
<dbReference type="NCBIfam" id="TIGR01120">
    <property type="entry name" value="rpiB"/>
    <property type="match status" value="1"/>
</dbReference>
<dbReference type="GO" id="GO:0009052">
    <property type="term" value="P:pentose-phosphate shunt, non-oxidative branch"/>
    <property type="evidence" value="ECO:0007669"/>
    <property type="project" value="TreeGrafter"/>
</dbReference>
<dbReference type="AlphaFoldDB" id="A0A238WXA5"/>
<feature type="binding site" evidence="4">
    <location>
        <position position="109"/>
    </location>
    <ligand>
        <name>D-ribulose 5-phosphate</name>
        <dbReference type="ChEBI" id="CHEBI:58121"/>
    </ligand>
</feature>
<comment type="similarity">
    <text evidence="1">Belongs to the LacAB/RpiB family.</text>
</comment>
<feature type="binding site" evidence="4">
    <location>
        <position position="136"/>
    </location>
    <ligand>
        <name>D-ribulose 5-phosphate</name>
        <dbReference type="ChEBI" id="CHEBI:58121"/>
    </ligand>
</feature>
<evidence type="ECO:0000256" key="1">
    <source>
        <dbReference type="ARBA" id="ARBA00008754"/>
    </source>
</evidence>
<sequence length="142" mass="15541">MRLAIGSDHAGFDLKQQLVQWLQDAGHEVQDFGTHSDASVDYPDYVHPLALAVERGQYELGILLCGSANGVCITANKHQGVRAGLAWTPEVATLIRQHNNANIVCVPARFVSEETARAILTEFLTTAFEGGRHQTRIDKISC</sequence>
<feature type="binding site" evidence="4">
    <location>
        <position position="132"/>
    </location>
    <ligand>
        <name>D-ribulose 5-phosphate</name>
        <dbReference type="ChEBI" id="CHEBI:58121"/>
    </ligand>
</feature>
<name>A0A238WXA5_9BACT</name>
<feature type="binding site" evidence="4">
    <location>
        <position position="99"/>
    </location>
    <ligand>
        <name>D-ribulose 5-phosphate</name>
        <dbReference type="ChEBI" id="CHEBI:58121"/>
    </ligand>
</feature>
<protein>
    <submittedName>
        <fullName evidence="5">Ribose 5-phosphate isomerase B</fullName>
    </submittedName>
</protein>
<organism evidence="5 6">
    <name type="scientific">Hymenobacter mucosus</name>
    <dbReference type="NCBI Taxonomy" id="1411120"/>
    <lineage>
        <taxon>Bacteria</taxon>
        <taxon>Pseudomonadati</taxon>
        <taxon>Bacteroidota</taxon>
        <taxon>Cytophagia</taxon>
        <taxon>Cytophagales</taxon>
        <taxon>Hymenobacteraceae</taxon>
        <taxon>Hymenobacter</taxon>
    </lineage>
</organism>
<feature type="active site" description="Proton donor" evidence="3">
    <location>
        <position position="98"/>
    </location>
</feature>
<dbReference type="NCBIfam" id="NF004051">
    <property type="entry name" value="PRK05571.1"/>
    <property type="match status" value="1"/>
</dbReference>
<dbReference type="PIRSF" id="PIRSF005384">
    <property type="entry name" value="RpiB_LacA_B"/>
    <property type="match status" value="1"/>
</dbReference>
<gene>
    <name evidence="5" type="ORF">SAMN06269173_103117</name>
</gene>
<dbReference type="SUPFAM" id="SSF89623">
    <property type="entry name" value="Ribose/Galactose isomerase RpiB/AlsB"/>
    <property type="match status" value="1"/>
</dbReference>
<dbReference type="PANTHER" id="PTHR30345:SF0">
    <property type="entry name" value="DNA DAMAGE-REPAIR_TOLERATION PROTEIN DRT102"/>
    <property type="match status" value="1"/>
</dbReference>
<accession>A0A238WXA5</accession>
<dbReference type="Proteomes" id="UP000198310">
    <property type="component" value="Unassembled WGS sequence"/>
</dbReference>
<dbReference type="GO" id="GO:0004751">
    <property type="term" value="F:ribose-5-phosphate isomerase activity"/>
    <property type="evidence" value="ECO:0007669"/>
    <property type="project" value="TreeGrafter"/>
</dbReference>
<keyword evidence="6" id="KW-1185">Reference proteome</keyword>
<evidence type="ECO:0000313" key="5">
    <source>
        <dbReference type="EMBL" id="SNR50229.1"/>
    </source>
</evidence>
<dbReference type="EMBL" id="FZNS01000003">
    <property type="protein sequence ID" value="SNR50229.1"/>
    <property type="molecule type" value="Genomic_DNA"/>
</dbReference>
<evidence type="ECO:0000313" key="6">
    <source>
        <dbReference type="Proteomes" id="UP000198310"/>
    </source>
</evidence>
<dbReference type="RefSeq" id="WP_045689208.1">
    <property type="nucleotide sequence ID" value="NZ_FZNS01000003.1"/>
</dbReference>
<reference evidence="6" key="1">
    <citation type="submission" date="2017-06" db="EMBL/GenBank/DDBJ databases">
        <authorList>
            <person name="Varghese N."/>
            <person name="Submissions S."/>
        </authorList>
    </citation>
    <scope>NUCLEOTIDE SEQUENCE [LARGE SCALE GENOMIC DNA]</scope>
    <source>
        <strain evidence="6">DSM 28041</strain>
    </source>
</reference>
<dbReference type="InterPro" id="IPR004785">
    <property type="entry name" value="RpiB"/>
</dbReference>
<proteinExistence type="inferred from homology"/>
<feature type="binding site" evidence="4">
    <location>
        <begin position="66"/>
        <end position="70"/>
    </location>
    <ligand>
        <name>D-ribulose 5-phosphate</name>
        <dbReference type="ChEBI" id="CHEBI:58121"/>
    </ligand>
</feature>
<feature type="binding site" evidence="4">
    <location>
        <begin position="8"/>
        <end position="9"/>
    </location>
    <ligand>
        <name>D-ribulose 5-phosphate</name>
        <dbReference type="ChEBI" id="CHEBI:58121"/>
    </ligand>
</feature>
<dbReference type="Pfam" id="PF02502">
    <property type="entry name" value="LacAB_rpiB"/>
    <property type="match status" value="1"/>
</dbReference>
<dbReference type="NCBIfam" id="TIGR00689">
    <property type="entry name" value="rpiB_lacA_lacB"/>
    <property type="match status" value="1"/>
</dbReference>